<dbReference type="GO" id="GO:0015276">
    <property type="term" value="F:ligand-gated monoatomic ion channel activity"/>
    <property type="evidence" value="ECO:0007669"/>
    <property type="project" value="InterPro"/>
</dbReference>
<dbReference type="GO" id="GO:0016020">
    <property type="term" value="C:membrane"/>
    <property type="evidence" value="ECO:0007669"/>
    <property type="project" value="InterPro"/>
</dbReference>
<dbReference type="InterPro" id="IPR018313">
    <property type="entry name" value="SBP_3_CS"/>
</dbReference>
<evidence type="ECO:0000259" key="5">
    <source>
        <dbReference type="SMART" id="SM00062"/>
    </source>
</evidence>
<dbReference type="SUPFAM" id="SSF53850">
    <property type="entry name" value="Periplasmic binding protein-like II"/>
    <property type="match status" value="1"/>
</dbReference>
<dbReference type="CDD" id="cd13530">
    <property type="entry name" value="PBP2_peptides_like"/>
    <property type="match status" value="1"/>
</dbReference>
<evidence type="ECO:0000313" key="7">
    <source>
        <dbReference type="EMBL" id="KTC80555.1"/>
    </source>
</evidence>
<comment type="similarity">
    <text evidence="2 4">Belongs to the bacterial solute-binding protein 3 family.</text>
</comment>
<evidence type="ECO:0000313" key="10">
    <source>
        <dbReference type="Proteomes" id="UP000277577"/>
    </source>
</evidence>
<feature type="domain" description="Solute-binding protein family 3/N-terminal" evidence="5">
    <location>
        <begin position="43"/>
        <end position="268"/>
    </location>
</feature>
<dbReference type="PANTHER" id="PTHR35936">
    <property type="entry name" value="MEMBRANE-BOUND LYTIC MUREIN TRANSGLYCOSYLASE F"/>
    <property type="match status" value="1"/>
</dbReference>
<gene>
    <name evidence="8" type="primary">artJ_2</name>
    <name evidence="7" type="ORF">Lche_2575</name>
    <name evidence="8" type="ORF">NCTC11976_01029</name>
</gene>
<dbReference type="SMART" id="SM00079">
    <property type="entry name" value="PBPe"/>
    <property type="match status" value="1"/>
</dbReference>
<keyword evidence="10" id="KW-1185">Reference proteome</keyword>
<dbReference type="SMART" id="SM00062">
    <property type="entry name" value="PBPb"/>
    <property type="match status" value="1"/>
</dbReference>
<dbReference type="Proteomes" id="UP000054921">
    <property type="component" value="Unassembled WGS sequence"/>
</dbReference>
<dbReference type="EMBL" id="LR134173">
    <property type="protein sequence ID" value="VEB34811.1"/>
    <property type="molecule type" value="Genomic_DNA"/>
</dbReference>
<evidence type="ECO:0000256" key="3">
    <source>
        <dbReference type="ARBA" id="ARBA00022729"/>
    </source>
</evidence>
<dbReference type="EMBL" id="LNXW01000013">
    <property type="protein sequence ID" value="KTC80555.1"/>
    <property type="molecule type" value="Genomic_DNA"/>
</dbReference>
<dbReference type="STRING" id="28084.Lche_2575"/>
<dbReference type="GO" id="GO:0030313">
    <property type="term" value="C:cell envelope"/>
    <property type="evidence" value="ECO:0007669"/>
    <property type="project" value="UniProtKB-SubCell"/>
</dbReference>
<reference evidence="7 9" key="1">
    <citation type="submission" date="2015-11" db="EMBL/GenBank/DDBJ databases">
        <title>Genomic analysis of 38 Legionella species identifies large and diverse effector repertoires.</title>
        <authorList>
            <person name="Burstein D."/>
            <person name="Amaro F."/>
            <person name="Zusman T."/>
            <person name="Lifshitz Z."/>
            <person name="Cohen O."/>
            <person name="Gilbert J.A."/>
            <person name="Pupko T."/>
            <person name="Shuman H.A."/>
            <person name="Segal G."/>
        </authorList>
    </citation>
    <scope>NUCLEOTIDE SEQUENCE [LARGE SCALE GENOMIC DNA]</scope>
    <source>
        <strain evidence="7 9">ORW</strain>
    </source>
</reference>
<evidence type="ECO:0000313" key="9">
    <source>
        <dbReference type="Proteomes" id="UP000054921"/>
    </source>
</evidence>
<comment type="subcellular location">
    <subcellularLocation>
        <location evidence="1">Cell envelope</location>
    </subcellularLocation>
</comment>
<evidence type="ECO:0000256" key="2">
    <source>
        <dbReference type="ARBA" id="ARBA00010333"/>
    </source>
</evidence>
<dbReference type="OrthoDB" id="9768183at2"/>
<accession>A0A0W0SBU1</accession>
<dbReference type="Proteomes" id="UP000277577">
    <property type="component" value="Chromosome"/>
</dbReference>
<dbReference type="Pfam" id="PF00497">
    <property type="entry name" value="SBP_bac_3"/>
    <property type="match status" value="1"/>
</dbReference>
<keyword evidence="3" id="KW-0732">Signal</keyword>
<reference evidence="8 10" key="2">
    <citation type="submission" date="2018-12" db="EMBL/GenBank/DDBJ databases">
        <authorList>
            <consortium name="Pathogen Informatics"/>
        </authorList>
    </citation>
    <scope>NUCLEOTIDE SEQUENCE [LARGE SCALE GENOMIC DNA]</scope>
    <source>
        <strain evidence="8 10">NCTC11976</strain>
    </source>
</reference>
<dbReference type="PANTHER" id="PTHR35936:SF19">
    <property type="entry name" value="AMINO-ACID-BINDING PROTEIN YXEM-RELATED"/>
    <property type="match status" value="1"/>
</dbReference>
<evidence type="ECO:0000256" key="1">
    <source>
        <dbReference type="ARBA" id="ARBA00004196"/>
    </source>
</evidence>
<protein>
    <submittedName>
        <fullName evidence="7">Cystine/glutamine-binding periplasmic protein</fullName>
    </submittedName>
</protein>
<evidence type="ECO:0000256" key="4">
    <source>
        <dbReference type="RuleBase" id="RU003744"/>
    </source>
</evidence>
<dbReference type="AlphaFoldDB" id="A0A0W0SBU1"/>
<name>A0A0W0SBU1_9GAMM</name>
<evidence type="ECO:0000313" key="8">
    <source>
        <dbReference type="EMBL" id="VEB34811.1"/>
    </source>
</evidence>
<organism evidence="7 9">
    <name type="scientific">Legionella cherrii</name>
    <dbReference type="NCBI Taxonomy" id="28084"/>
    <lineage>
        <taxon>Bacteria</taxon>
        <taxon>Pseudomonadati</taxon>
        <taxon>Pseudomonadota</taxon>
        <taxon>Gammaproteobacteria</taxon>
        <taxon>Legionellales</taxon>
        <taxon>Legionellaceae</taxon>
        <taxon>Legionella</taxon>
    </lineage>
</organism>
<dbReference type="PROSITE" id="PS01039">
    <property type="entry name" value="SBP_BACTERIAL_3"/>
    <property type="match status" value="1"/>
</dbReference>
<dbReference type="Gene3D" id="3.40.190.10">
    <property type="entry name" value="Periplasmic binding protein-like II"/>
    <property type="match status" value="2"/>
</dbReference>
<proteinExistence type="inferred from homology"/>
<sequence>MLRQFLRTLFLCFFVFLFSFFTSRLAYSNNENHPALHTLKPGTLIVATYFTNPPFEYLKNNQEIGFEVDLIREIAKRLHLHLEFKNTQWEKIINELREQHYDLIMGAITITSGREKIIAFSKPYMTTTLSIVINTKKTPQAKTIADLGNLTMGVQAKTTDFDIAKQMQKMGQIRGIKIYPFKNFNLAIDDLIAGRVDAVMKVFPVAYYYVEHHPELKILAAVPNAPQPLGFGMNLANQELVNAVNKAQAEMQADGTYEKIYKKWFGVSPDKM</sequence>
<feature type="domain" description="Ionotropic glutamate receptor C-terminal" evidence="6">
    <location>
        <begin position="43"/>
        <end position="267"/>
    </location>
</feature>
<dbReference type="RefSeq" id="WP_028382644.1">
    <property type="nucleotide sequence ID" value="NZ_CAAAIT010000005.1"/>
</dbReference>
<evidence type="ECO:0000259" key="6">
    <source>
        <dbReference type="SMART" id="SM00079"/>
    </source>
</evidence>
<dbReference type="PATRIC" id="fig|28084.5.peg.2782"/>
<dbReference type="InterPro" id="IPR001638">
    <property type="entry name" value="Solute-binding_3/MltF_N"/>
</dbReference>
<dbReference type="InterPro" id="IPR001320">
    <property type="entry name" value="Iontro_rcpt_C"/>
</dbReference>